<dbReference type="EMBL" id="JARKIE010000352">
    <property type="protein sequence ID" value="KAJ7652221.1"/>
    <property type="molecule type" value="Genomic_DNA"/>
</dbReference>
<keyword evidence="3" id="KW-1185">Reference proteome</keyword>
<organism evidence="2 3">
    <name type="scientific">Mycena rosella</name>
    <name type="common">Pink bonnet</name>
    <name type="synonym">Agaricus rosellus</name>
    <dbReference type="NCBI Taxonomy" id="1033263"/>
    <lineage>
        <taxon>Eukaryota</taxon>
        <taxon>Fungi</taxon>
        <taxon>Dikarya</taxon>
        <taxon>Basidiomycota</taxon>
        <taxon>Agaricomycotina</taxon>
        <taxon>Agaricomycetes</taxon>
        <taxon>Agaricomycetidae</taxon>
        <taxon>Agaricales</taxon>
        <taxon>Marasmiineae</taxon>
        <taxon>Mycenaceae</taxon>
        <taxon>Mycena</taxon>
    </lineage>
</organism>
<evidence type="ECO:0000256" key="1">
    <source>
        <dbReference type="SAM" id="MobiDB-lite"/>
    </source>
</evidence>
<feature type="non-terminal residue" evidence="2">
    <location>
        <position position="1"/>
    </location>
</feature>
<sequence length="88" mass="9579">PPLVPQLERSAPNAEESNLSRVAASDSCGHQKQDLLEEKCGKPRRKLIAQDSRLAIERRDSPSQAEEVSQSSGTSWGTRSDPGAHELT</sequence>
<evidence type="ECO:0000313" key="2">
    <source>
        <dbReference type="EMBL" id="KAJ7652221.1"/>
    </source>
</evidence>
<feature type="compositionally biased region" description="Polar residues" evidence="1">
    <location>
        <begin position="62"/>
        <end position="78"/>
    </location>
</feature>
<accession>A0AAD7CLP8</accession>
<proteinExistence type="predicted"/>
<reference evidence="2" key="1">
    <citation type="submission" date="2023-03" db="EMBL/GenBank/DDBJ databases">
        <title>Massive genome expansion in bonnet fungi (Mycena s.s.) driven by repeated elements and novel gene families across ecological guilds.</title>
        <authorList>
            <consortium name="Lawrence Berkeley National Laboratory"/>
            <person name="Harder C.B."/>
            <person name="Miyauchi S."/>
            <person name="Viragh M."/>
            <person name="Kuo A."/>
            <person name="Thoen E."/>
            <person name="Andreopoulos B."/>
            <person name="Lu D."/>
            <person name="Skrede I."/>
            <person name="Drula E."/>
            <person name="Henrissat B."/>
            <person name="Morin E."/>
            <person name="Kohler A."/>
            <person name="Barry K."/>
            <person name="LaButti K."/>
            <person name="Morin E."/>
            <person name="Salamov A."/>
            <person name="Lipzen A."/>
            <person name="Mereny Z."/>
            <person name="Hegedus B."/>
            <person name="Baldrian P."/>
            <person name="Stursova M."/>
            <person name="Weitz H."/>
            <person name="Taylor A."/>
            <person name="Grigoriev I.V."/>
            <person name="Nagy L.G."/>
            <person name="Martin F."/>
            <person name="Kauserud H."/>
        </authorList>
    </citation>
    <scope>NUCLEOTIDE SEQUENCE</scope>
    <source>
        <strain evidence="2">CBHHK067</strain>
    </source>
</reference>
<evidence type="ECO:0000313" key="3">
    <source>
        <dbReference type="Proteomes" id="UP001221757"/>
    </source>
</evidence>
<dbReference type="Proteomes" id="UP001221757">
    <property type="component" value="Unassembled WGS sequence"/>
</dbReference>
<name>A0AAD7CLP8_MYCRO</name>
<comment type="caution">
    <text evidence="2">The sequence shown here is derived from an EMBL/GenBank/DDBJ whole genome shotgun (WGS) entry which is preliminary data.</text>
</comment>
<protein>
    <submittedName>
        <fullName evidence="2">Uncharacterized protein</fullName>
    </submittedName>
</protein>
<feature type="region of interest" description="Disordered" evidence="1">
    <location>
        <begin position="51"/>
        <end position="88"/>
    </location>
</feature>
<dbReference type="AlphaFoldDB" id="A0AAD7CLP8"/>
<gene>
    <name evidence="2" type="ORF">B0H17DRAFT_1022319</name>
</gene>
<feature type="region of interest" description="Disordered" evidence="1">
    <location>
        <begin position="1"/>
        <end position="30"/>
    </location>
</feature>